<dbReference type="PANTHER" id="PTHR34590:SF12">
    <property type="entry name" value="CARBOHYDRATE-BINDING PROTEIN OF THE ER PROTEIN"/>
    <property type="match status" value="1"/>
</dbReference>
<feature type="transmembrane region" description="Helical" evidence="11">
    <location>
        <begin position="1285"/>
        <end position="1304"/>
    </location>
</feature>
<dbReference type="FunFam" id="2.60.120.430:FF:000005">
    <property type="entry name" value="Putative receptor-like protein kinase"/>
    <property type="match status" value="3"/>
</dbReference>
<feature type="transmembrane region" description="Helical" evidence="11">
    <location>
        <begin position="792"/>
        <end position="815"/>
    </location>
</feature>
<evidence type="ECO:0000256" key="5">
    <source>
        <dbReference type="ARBA" id="ARBA00022729"/>
    </source>
</evidence>
<evidence type="ECO:0000256" key="6">
    <source>
        <dbReference type="ARBA" id="ARBA00022741"/>
    </source>
</evidence>
<dbReference type="Pfam" id="PF12819">
    <property type="entry name" value="Malectin_like"/>
    <property type="match status" value="4"/>
</dbReference>
<feature type="transmembrane region" description="Helical" evidence="11">
    <location>
        <begin position="1242"/>
        <end position="1265"/>
    </location>
</feature>
<proteinExistence type="predicted"/>
<evidence type="ECO:0000256" key="4">
    <source>
        <dbReference type="ARBA" id="ARBA00022692"/>
    </source>
</evidence>
<feature type="signal peptide" evidence="12">
    <location>
        <begin position="1"/>
        <end position="23"/>
    </location>
</feature>
<evidence type="ECO:0000256" key="11">
    <source>
        <dbReference type="SAM" id="Phobius"/>
    </source>
</evidence>
<dbReference type="EMBL" id="PKMF04000872">
    <property type="protein sequence ID" value="KAK7817623.1"/>
    <property type="molecule type" value="Genomic_DNA"/>
</dbReference>
<keyword evidence="4 11" id="KW-0812">Transmembrane</keyword>
<feature type="domain" description="Malectin-like" evidence="14">
    <location>
        <begin position="869"/>
        <end position="1225"/>
    </location>
</feature>
<evidence type="ECO:0000256" key="8">
    <source>
        <dbReference type="ARBA" id="ARBA00022989"/>
    </source>
</evidence>
<keyword evidence="3" id="KW-0808">Transferase</keyword>
<dbReference type="Pfam" id="PF11721">
    <property type="entry name" value="Malectin"/>
    <property type="match status" value="1"/>
</dbReference>
<feature type="chain" id="PRO_5043575549" evidence="12">
    <location>
        <begin position="24"/>
        <end position="1747"/>
    </location>
</feature>
<feature type="domain" description="Malectin" evidence="13">
    <location>
        <begin position="474"/>
        <end position="567"/>
    </location>
</feature>
<gene>
    <name evidence="15" type="ORF">CFP56_042612</name>
</gene>
<dbReference type="GO" id="GO:0004714">
    <property type="term" value="F:transmembrane receptor protein tyrosine kinase activity"/>
    <property type="evidence" value="ECO:0007669"/>
    <property type="project" value="InterPro"/>
</dbReference>
<evidence type="ECO:0000256" key="12">
    <source>
        <dbReference type="SAM" id="SignalP"/>
    </source>
</evidence>
<evidence type="ECO:0000256" key="7">
    <source>
        <dbReference type="ARBA" id="ARBA00022840"/>
    </source>
</evidence>
<evidence type="ECO:0000256" key="9">
    <source>
        <dbReference type="ARBA" id="ARBA00023136"/>
    </source>
</evidence>
<keyword evidence="10" id="KW-0325">Glycoprotein</keyword>
<reference evidence="15 16" key="1">
    <citation type="journal article" date="2018" name="Sci. Data">
        <title>The draft genome sequence of cork oak.</title>
        <authorList>
            <person name="Ramos A.M."/>
            <person name="Usie A."/>
            <person name="Barbosa P."/>
            <person name="Barros P.M."/>
            <person name="Capote T."/>
            <person name="Chaves I."/>
            <person name="Simoes F."/>
            <person name="Abreu I."/>
            <person name="Carrasquinho I."/>
            <person name="Faro C."/>
            <person name="Guimaraes J.B."/>
            <person name="Mendonca D."/>
            <person name="Nobrega F."/>
            <person name="Rodrigues L."/>
            <person name="Saibo N.J.M."/>
            <person name="Varela M.C."/>
            <person name="Egas C."/>
            <person name="Matos J."/>
            <person name="Miguel C.M."/>
            <person name="Oliveira M.M."/>
            <person name="Ricardo C.P."/>
            <person name="Goncalves S."/>
        </authorList>
    </citation>
    <scope>NUCLEOTIDE SEQUENCE [LARGE SCALE GENOMIC DNA]</scope>
    <source>
        <strain evidence="16">cv. HL8</strain>
    </source>
</reference>
<evidence type="ECO:0000256" key="2">
    <source>
        <dbReference type="ARBA" id="ARBA00022527"/>
    </source>
</evidence>
<dbReference type="InterPro" id="IPR024788">
    <property type="entry name" value="Malectin-like_Carb-bd_dom"/>
</dbReference>
<dbReference type="InterPro" id="IPR045272">
    <property type="entry name" value="ANXUR1/2-like"/>
</dbReference>
<keyword evidence="7" id="KW-0067">ATP-binding</keyword>
<evidence type="ECO:0000256" key="3">
    <source>
        <dbReference type="ARBA" id="ARBA00022679"/>
    </source>
</evidence>
<comment type="subcellular location">
    <subcellularLocation>
        <location evidence="1">Membrane</location>
        <topology evidence="1">Single-pass type I membrane protein</topology>
    </subcellularLocation>
</comment>
<organism evidence="15 16">
    <name type="scientific">Quercus suber</name>
    <name type="common">Cork oak</name>
    <dbReference type="NCBI Taxonomy" id="58331"/>
    <lineage>
        <taxon>Eukaryota</taxon>
        <taxon>Viridiplantae</taxon>
        <taxon>Streptophyta</taxon>
        <taxon>Embryophyta</taxon>
        <taxon>Tracheophyta</taxon>
        <taxon>Spermatophyta</taxon>
        <taxon>Magnoliopsida</taxon>
        <taxon>eudicotyledons</taxon>
        <taxon>Gunneridae</taxon>
        <taxon>Pentapetalae</taxon>
        <taxon>rosids</taxon>
        <taxon>fabids</taxon>
        <taxon>Fagales</taxon>
        <taxon>Fagaceae</taxon>
        <taxon>Quercus</taxon>
    </lineage>
</organism>
<keyword evidence="9 11" id="KW-0472">Membrane</keyword>
<keyword evidence="5 12" id="KW-0732">Signal</keyword>
<evidence type="ECO:0000256" key="1">
    <source>
        <dbReference type="ARBA" id="ARBA00004479"/>
    </source>
</evidence>
<dbReference type="Proteomes" id="UP000237347">
    <property type="component" value="Unassembled WGS sequence"/>
</dbReference>
<accession>A0AAW0ITF2</accession>
<feature type="domain" description="Malectin-like" evidence="14">
    <location>
        <begin position="612"/>
        <end position="775"/>
    </location>
</feature>
<keyword evidence="16" id="KW-1185">Reference proteome</keyword>
<sequence length="1747" mass="196053">MEKFHLFPLFLLYFLSLLLFSSAYTPQNKHFINCGSKTNVTVNGRNFVGDSNSSSLSFFVGPSSTVSDTNSSTNNSLYQTARIFTNPSLYEFDIIDKGTYYVRIHFFPFVSGRTNLADALFDVSASDFYLLSNFALQNNSNSPVIEEFLLTINGSKFSIHFAPHKNSFAFVSAVEVFLAPPNFTTYGFPHVTPMGENGSYYGIASQVFHTIHRVNVGGPQTNDTLWRNWIPDDEYLLSAESAKTCATYNGTLLYDNPGGTNYSAPDLVYKTCKELNPTDNMGSNSSNISWQFGVSKRSRHMVRLHFCDIISKDPYFLKFNLYIYSNFSQKINPYDETNKVADPFYCDFVVDSDNSGYMNISVGPREDSITKTAYLNGVEIMEFIKESDFVHIPGNRKKLIFVVIGTVCGVTFVFILVVLFLLKRMRAKHVDGVGSKPEGGVECNEEPLRGDNGSDISGVFSQIEIDAYTLQNKYFINCGSKTNVTVNGRNFVGDSNSSSLSFSVGPSSTVSDTNSSTNMSLYQTARVFINQSLYEFDIINNGNYFVRIHFFPFMSGRTNLAEALFDVSASNFSLSLFCSAKLHNGWFPSCYSYWGNGTYYGVPSQGQRRRYPKTNDTLWRNWIPDDEYLLSAGSAKTCATYNGTLNYDVIGGTNYSAPDLVYKTCKELNLTVNKGSNSSKITWQFGVSKSSRHMVRLHFCDIISKDPYLLKFNLYIYSYFSQMIYPYEKTELVAAPFYWDFVVDSDNSGYMNISVGPREDSITKTAYLNGVEIMEFIKESDSVHIPVNRKKLIFVVVGTVCGVTFVFILVVLLLLKRMRAKHVDGVGSKPEGGVECNEETLRGDNGSDISGVFSQIEIDAYTPQNKYFINCGSKTSVTVNGRNFVGDSNSSSLSFFVGPSSTVSDTNSSTNNSLYQTARIFTNPSLYEFDIIDKGTYYVRIHFFPFVSGRTNLADALFDVWASDFYLLSNFALQNNSNSPVIEEFLLTINGSKFSIHFTPHKNSFAFVSAVEVFLTPPNFITPPNFTTDGFTHVTPIGKNGHYYGIPSQVFHTIHRVNVGGPKTNDTLWRNWIPDDEYLLSAGSAKTCATYNGTLIYDVLGGTNYSAPDLVYKTCKELNLTVNKGSNSSNITWQFGVSKSSRHMVRLHFCDIINQDPYLFKFNLYIYSYFSQMIYPYEKKHQVAAPFYWDFVVDSDNSGYMNISVGPREDSITKNAYLNGVEIMEFIKESDFVHIPGDRKKLIFVVVGTVCGVTFVFILAVLFLLKRMRAKHVDGVGSKPEFHLFPLFLLYFLSLLLFSSAYTLQNKYFINCGSKTNVTVNGRNFVGDSNSSSLSFSVGPSSTVSDTNSSTNNSLYQTARIFTNSSLYEFDIIDKGTYYVRIHFFPFVSGRTNLADALFDVWASDFYLLSNFALQNNINSPVIEEFLLTINGSKFSIQFTPHKNSFAFISAVEVFLTPPNFTTDGFTHVTPIGENGDYYGVPSQVFHTIHRVNVGGPKTNDTLWRNWIPDDEYLLSAGSAKTCATYNGTLIYDVLGGTNYSAPDLVYKTCKELNLTVDKGSNSSNITWQFGVSKSSRHMVRLHFCDIISKDPYLLKFNLYIYSYFSQMIYPYEKKEQVAAPFYWDFVVDSDNSGYLNISVGPREDSITKTAYLNGVEIMEFIKESDFVHIPGNRKKVIFVVVGTVCGVTFVFILAVLFLLKRMRAKHVDGVGSKPEGGVECNEEPLRGDNGSDISGVFSEIEIDGAR</sequence>
<protein>
    <submittedName>
        <fullName evidence="15">Receptor-like protein kinase</fullName>
    </submittedName>
</protein>
<dbReference type="GO" id="GO:0005524">
    <property type="term" value="F:ATP binding"/>
    <property type="evidence" value="ECO:0007669"/>
    <property type="project" value="UniProtKB-KW"/>
</dbReference>
<feature type="transmembrane region" description="Helical" evidence="11">
    <location>
        <begin position="399"/>
        <end position="422"/>
    </location>
</feature>
<evidence type="ECO:0000313" key="15">
    <source>
        <dbReference type="EMBL" id="KAK7817623.1"/>
    </source>
</evidence>
<keyword evidence="2" id="KW-0418">Kinase</keyword>
<feature type="domain" description="Malectin-like" evidence="14">
    <location>
        <begin position="1310"/>
        <end position="1660"/>
    </location>
</feature>
<name>A0AAW0ITF2_QUESU</name>
<comment type="caution">
    <text evidence="15">The sequence shown here is derived from an EMBL/GenBank/DDBJ whole genome shotgun (WGS) entry which is preliminary data.</text>
</comment>
<evidence type="ECO:0000259" key="13">
    <source>
        <dbReference type="Pfam" id="PF11721"/>
    </source>
</evidence>
<keyword evidence="8 11" id="KW-1133">Transmembrane helix</keyword>
<feature type="domain" description="Malectin-like" evidence="14">
    <location>
        <begin position="32"/>
        <end position="382"/>
    </location>
</feature>
<keyword evidence="6" id="KW-0547">Nucleotide-binding</keyword>
<evidence type="ECO:0000256" key="10">
    <source>
        <dbReference type="ARBA" id="ARBA00023180"/>
    </source>
</evidence>
<dbReference type="GO" id="GO:0016020">
    <property type="term" value="C:membrane"/>
    <property type="evidence" value="ECO:0007669"/>
    <property type="project" value="UniProtKB-SubCell"/>
</dbReference>
<dbReference type="Gene3D" id="2.60.120.430">
    <property type="entry name" value="Galactose-binding lectin"/>
    <property type="match status" value="8"/>
</dbReference>
<dbReference type="InterPro" id="IPR021720">
    <property type="entry name" value="Malectin_dom"/>
</dbReference>
<evidence type="ECO:0000259" key="14">
    <source>
        <dbReference type="Pfam" id="PF12819"/>
    </source>
</evidence>
<feature type="transmembrane region" description="Helical" evidence="11">
    <location>
        <begin position="1677"/>
        <end position="1700"/>
    </location>
</feature>
<dbReference type="GO" id="GO:0004674">
    <property type="term" value="F:protein serine/threonine kinase activity"/>
    <property type="evidence" value="ECO:0007669"/>
    <property type="project" value="UniProtKB-KW"/>
</dbReference>
<dbReference type="FunFam" id="2.60.120.430:FF:000013">
    <property type="entry name" value="Putative receptor-like protein kinase"/>
    <property type="match status" value="3"/>
</dbReference>
<keyword evidence="2" id="KW-0723">Serine/threonine-protein kinase</keyword>
<dbReference type="PANTHER" id="PTHR34590">
    <property type="entry name" value="OS03G0124300 PROTEIN-RELATED"/>
    <property type="match status" value="1"/>
</dbReference>
<evidence type="ECO:0000313" key="16">
    <source>
        <dbReference type="Proteomes" id="UP000237347"/>
    </source>
</evidence>